<evidence type="ECO:0000256" key="3">
    <source>
        <dbReference type="ARBA" id="ARBA00003487"/>
    </source>
</evidence>
<evidence type="ECO:0000256" key="11">
    <source>
        <dbReference type="ARBA" id="ARBA00022842"/>
    </source>
</evidence>
<dbReference type="CDD" id="cd00887">
    <property type="entry name" value="MoeA"/>
    <property type="match status" value="1"/>
</dbReference>
<dbReference type="EMBL" id="AP014924">
    <property type="protein sequence ID" value="BAS28660.1"/>
    <property type="molecule type" value="Genomic_DNA"/>
</dbReference>
<dbReference type="NCBIfam" id="NF045515">
    <property type="entry name" value="Glp_gephyrin"/>
    <property type="match status" value="1"/>
</dbReference>
<dbReference type="Gene3D" id="3.40.980.10">
    <property type="entry name" value="MoaB/Mog-like domain"/>
    <property type="match status" value="1"/>
</dbReference>
<organism evidence="16 17">
    <name type="scientific">Limnochorda pilosa</name>
    <dbReference type="NCBI Taxonomy" id="1555112"/>
    <lineage>
        <taxon>Bacteria</taxon>
        <taxon>Bacillati</taxon>
        <taxon>Bacillota</taxon>
        <taxon>Limnochordia</taxon>
        <taxon>Limnochordales</taxon>
        <taxon>Limnochordaceae</taxon>
        <taxon>Limnochorda</taxon>
    </lineage>
</organism>
<dbReference type="Pfam" id="PF00994">
    <property type="entry name" value="MoCF_biosynth"/>
    <property type="match status" value="1"/>
</dbReference>
<dbReference type="GO" id="GO:0046872">
    <property type="term" value="F:metal ion binding"/>
    <property type="evidence" value="ECO:0007669"/>
    <property type="project" value="UniProtKB-UniRule"/>
</dbReference>
<dbReference type="SUPFAM" id="SSF63867">
    <property type="entry name" value="MoeA C-terminal domain-like"/>
    <property type="match status" value="1"/>
</dbReference>
<comment type="pathway">
    <text evidence="4 14">Cofactor biosynthesis; molybdopterin biosynthesis.</text>
</comment>
<keyword evidence="11 14" id="KW-0460">Magnesium</keyword>
<evidence type="ECO:0000256" key="2">
    <source>
        <dbReference type="ARBA" id="ARBA00002901"/>
    </source>
</evidence>
<comment type="similarity">
    <text evidence="5 14">Belongs to the MoeA family.</text>
</comment>
<evidence type="ECO:0000256" key="6">
    <source>
        <dbReference type="ARBA" id="ARBA00013269"/>
    </source>
</evidence>
<evidence type="ECO:0000259" key="15">
    <source>
        <dbReference type="SMART" id="SM00852"/>
    </source>
</evidence>
<dbReference type="PANTHER" id="PTHR10192:SF5">
    <property type="entry name" value="GEPHYRIN"/>
    <property type="match status" value="1"/>
</dbReference>
<accession>A0A0K2SNI2</accession>
<keyword evidence="8 14" id="KW-0500">Molybdenum</keyword>
<dbReference type="Gene3D" id="2.170.190.11">
    <property type="entry name" value="Molybdopterin biosynthesis moea protein, domain 3"/>
    <property type="match status" value="1"/>
</dbReference>
<dbReference type="Proteomes" id="UP000065807">
    <property type="component" value="Chromosome"/>
</dbReference>
<dbReference type="PROSITE" id="PS01079">
    <property type="entry name" value="MOCF_BIOSYNTHESIS_2"/>
    <property type="match status" value="1"/>
</dbReference>
<evidence type="ECO:0000256" key="9">
    <source>
        <dbReference type="ARBA" id="ARBA00022679"/>
    </source>
</evidence>
<dbReference type="InterPro" id="IPR005110">
    <property type="entry name" value="MoeA_linker/N"/>
</dbReference>
<reference evidence="17" key="2">
    <citation type="journal article" date="2016" name="Int. J. Syst. Evol. Microbiol.">
        <title>Complete genome sequence and cell structure of Limnochorda pilosa, a Gram-negative spore-former within the phylum Firmicutes.</title>
        <authorList>
            <person name="Watanabe M."/>
            <person name="Kojima H."/>
            <person name="Fukui M."/>
        </authorList>
    </citation>
    <scope>NUCLEOTIDE SEQUENCE [LARGE SCALE GENOMIC DNA]</scope>
    <source>
        <strain evidence="17">HC45</strain>
    </source>
</reference>
<dbReference type="PANTHER" id="PTHR10192">
    <property type="entry name" value="MOLYBDOPTERIN BIOSYNTHESIS PROTEIN"/>
    <property type="match status" value="1"/>
</dbReference>
<dbReference type="SUPFAM" id="SSF63882">
    <property type="entry name" value="MoeA N-terminal region -like"/>
    <property type="match status" value="1"/>
</dbReference>
<evidence type="ECO:0000313" key="17">
    <source>
        <dbReference type="Proteomes" id="UP000065807"/>
    </source>
</evidence>
<dbReference type="UniPathway" id="UPA00344"/>
<keyword evidence="9 14" id="KW-0808">Transferase</keyword>
<dbReference type="Pfam" id="PF03453">
    <property type="entry name" value="MoeA_N"/>
    <property type="match status" value="1"/>
</dbReference>
<dbReference type="Gene3D" id="3.90.105.10">
    <property type="entry name" value="Molybdopterin biosynthesis moea protein, domain 2"/>
    <property type="match status" value="1"/>
</dbReference>
<dbReference type="GO" id="GO:0061599">
    <property type="term" value="F:molybdopterin molybdotransferase activity"/>
    <property type="evidence" value="ECO:0007669"/>
    <property type="project" value="UniProtKB-UniRule"/>
</dbReference>
<dbReference type="RefSeq" id="WP_068139325.1">
    <property type="nucleotide sequence ID" value="NZ_AP014924.1"/>
</dbReference>
<keyword evidence="12 14" id="KW-0501">Molybdenum cofactor biosynthesis</keyword>
<dbReference type="InterPro" id="IPR008284">
    <property type="entry name" value="MoCF_biosynth_CS"/>
</dbReference>
<gene>
    <name evidence="16" type="ORF">LIP_2831</name>
</gene>
<dbReference type="SMART" id="SM00852">
    <property type="entry name" value="MoCF_biosynth"/>
    <property type="match status" value="1"/>
</dbReference>
<dbReference type="GO" id="GO:0006777">
    <property type="term" value="P:Mo-molybdopterin cofactor biosynthetic process"/>
    <property type="evidence" value="ECO:0007669"/>
    <property type="project" value="UniProtKB-UniRule"/>
</dbReference>
<evidence type="ECO:0000256" key="14">
    <source>
        <dbReference type="RuleBase" id="RU365090"/>
    </source>
</evidence>
<dbReference type="KEGG" id="lpil:LIP_2831"/>
<dbReference type="NCBIfam" id="TIGR00177">
    <property type="entry name" value="molyb_syn"/>
    <property type="match status" value="1"/>
</dbReference>
<dbReference type="AlphaFoldDB" id="A0A0K2SNI2"/>
<dbReference type="STRING" id="1555112.LIP_2831"/>
<dbReference type="GO" id="GO:0005829">
    <property type="term" value="C:cytosol"/>
    <property type="evidence" value="ECO:0007669"/>
    <property type="project" value="TreeGrafter"/>
</dbReference>
<dbReference type="FunFam" id="3.40.980.10:FF:000004">
    <property type="entry name" value="Molybdopterin molybdenumtransferase"/>
    <property type="match status" value="1"/>
</dbReference>
<dbReference type="InterPro" id="IPR036688">
    <property type="entry name" value="MoeA_C_domain_IV_sf"/>
</dbReference>
<evidence type="ECO:0000256" key="1">
    <source>
        <dbReference type="ARBA" id="ARBA00001946"/>
    </source>
</evidence>
<evidence type="ECO:0000256" key="8">
    <source>
        <dbReference type="ARBA" id="ARBA00022505"/>
    </source>
</evidence>
<dbReference type="OrthoDB" id="9804758at2"/>
<evidence type="ECO:0000256" key="5">
    <source>
        <dbReference type="ARBA" id="ARBA00010763"/>
    </source>
</evidence>
<dbReference type="InterPro" id="IPR036135">
    <property type="entry name" value="MoeA_linker/N_sf"/>
</dbReference>
<sequence>MRRTWELVSVEEARRRLEALFPEAARPGEEQVPLDEALGRVLSRVVEARRALPGFDRSTVDGYAVRSADVAAATPENPARLRRVGGVAMGEPARVAVGPGQAVEVPTGGVLPPGADAVVMYEETRRPEISEGGGAPGQDPAPRETWVEVLEAVPAGANRMGAQEDVRPGERLLLPGRRLRPQDLGLLAALGELEPWVRRRPTVALLSTGDELVPPAAELGPGQVRDMNGTTLAALCRQAGAKPVAMGIVPDTREALDAAVAQAWRSADLVLISGGSSVGERDHAREAVEALPGARVVVHGVAVRPGKPTLVALAGGKLLYGLPGHPVSAMVIFHLFVRPALEHLLGVQHFGPGLPPVRARLTRSIRTAGRREDYWRAQLLQDERGWVAEPIVSKSGAISSMVKGDGLFRVPAGVGELPEGAWVEVEPFAFWAGA</sequence>
<dbReference type="Pfam" id="PF03454">
    <property type="entry name" value="MoeA_C"/>
    <property type="match status" value="1"/>
</dbReference>
<dbReference type="InterPro" id="IPR005111">
    <property type="entry name" value="MoeA_C_domain_IV"/>
</dbReference>
<evidence type="ECO:0000256" key="4">
    <source>
        <dbReference type="ARBA" id="ARBA00005046"/>
    </source>
</evidence>
<keyword evidence="17" id="KW-1185">Reference proteome</keyword>
<comment type="function">
    <text evidence="2 14">Catalyzes the insertion of molybdate into adenylated molybdopterin with the concomitant release of AMP.</text>
</comment>
<dbReference type="SUPFAM" id="SSF53218">
    <property type="entry name" value="Molybdenum cofactor biosynthesis proteins"/>
    <property type="match status" value="1"/>
</dbReference>
<keyword evidence="10 14" id="KW-0479">Metal-binding</keyword>
<comment type="cofactor">
    <cofactor evidence="1 14">
        <name>Mg(2+)</name>
        <dbReference type="ChEBI" id="CHEBI:18420"/>
    </cofactor>
</comment>
<evidence type="ECO:0000256" key="13">
    <source>
        <dbReference type="ARBA" id="ARBA00047317"/>
    </source>
</evidence>
<dbReference type="EC" id="2.10.1.1" evidence="6 14"/>
<dbReference type="Gene3D" id="2.40.340.10">
    <property type="entry name" value="MoeA, C-terminal, domain IV"/>
    <property type="match status" value="1"/>
</dbReference>
<name>A0A0K2SNI2_LIMPI</name>
<dbReference type="PATRIC" id="fig|1555112.3.peg.2875"/>
<feature type="domain" description="MoaB/Mog" evidence="15">
    <location>
        <begin position="204"/>
        <end position="343"/>
    </location>
</feature>
<dbReference type="InterPro" id="IPR001453">
    <property type="entry name" value="MoaB/Mog_dom"/>
</dbReference>
<proteinExistence type="inferred from homology"/>
<dbReference type="InterPro" id="IPR036425">
    <property type="entry name" value="MoaB/Mog-like_dom_sf"/>
</dbReference>
<protein>
    <recommendedName>
        <fullName evidence="7 14">Molybdopterin molybdenumtransferase</fullName>
        <ecNumber evidence="6 14">2.10.1.1</ecNumber>
    </recommendedName>
</protein>
<evidence type="ECO:0000256" key="12">
    <source>
        <dbReference type="ARBA" id="ARBA00023150"/>
    </source>
</evidence>
<evidence type="ECO:0000313" key="16">
    <source>
        <dbReference type="EMBL" id="BAS28660.1"/>
    </source>
</evidence>
<reference evidence="17" key="1">
    <citation type="submission" date="2015-07" db="EMBL/GenBank/DDBJ databases">
        <title>Complete genome sequence and phylogenetic analysis of Limnochorda pilosa.</title>
        <authorList>
            <person name="Watanabe M."/>
            <person name="Kojima H."/>
            <person name="Fukui M."/>
        </authorList>
    </citation>
    <scope>NUCLEOTIDE SEQUENCE [LARGE SCALE GENOMIC DNA]</scope>
    <source>
        <strain evidence="17">HC45</strain>
    </source>
</reference>
<dbReference type="InterPro" id="IPR038987">
    <property type="entry name" value="MoeA-like"/>
</dbReference>
<comment type="catalytic activity">
    <reaction evidence="13">
        <text>adenylyl-molybdopterin + molybdate = Mo-molybdopterin + AMP + H(+)</text>
        <dbReference type="Rhea" id="RHEA:35047"/>
        <dbReference type="ChEBI" id="CHEBI:15378"/>
        <dbReference type="ChEBI" id="CHEBI:36264"/>
        <dbReference type="ChEBI" id="CHEBI:62727"/>
        <dbReference type="ChEBI" id="CHEBI:71302"/>
        <dbReference type="ChEBI" id="CHEBI:456215"/>
        <dbReference type="EC" id="2.10.1.1"/>
    </reaction>
</comment>
<evidence type="ECO:0000256" key="10">
    <source>
        <dbReference type="ARBA" id="ARBA00022723"/>
    </source>
</evidence>
<comment type="function">
    <text evidence="3">May be involved in the biosynthesis of molybdopterin.</text>
</comment>
<evidence type="ECO:0000256" key="7">
    <source>
        <dbReference type="ARBA" id="ARBA00021108"/>
    </source>
</evidence>